<dbReference type="AlphaFoldDB" id="M1DF29"/>
<evidence type="ECO:0000313" key="3">
    <source>
        <dbReference type="Proteomes" id="UP000011115"/>
    </source>
</evidence>
<reference evidence="2" key="2">
    <citation type="submission" date="2015-06" db="UniProtKB">
        <authorList>
            <consortium name="EnsemblPlants"/>
        </authorList>
    </citation>
    <scope>IDENTIFICATION</scope>
    <source>
        <strain evidence="2">DM1-3 516 R44</strain>
    </source>
</reference>
<feature type="compositionally biased region" description="Basic and acidic residues" evidence="1">
    <location>
        <begin position="39"/>
        <end position="64"/>
    </location>
</feature>
<proteinExistence type="predicted"/>
<dbReference type="Gramene" id="PGSC0003DMT400088020">
    <property type="protein sequence ID" value="PGSC0003DMT400088020"/>
    <property type="gene ID" value="PGSC0003DMG400037591"/>
</dbReference>
<dbReference type="EnsemblPlants" id="PGSC0003DMT400088020">
    <property type="protein sequence ID" value="PGSC0003DMT400088020"/>
    <property type="gene ID" value="PGSC0003DMG400037591"/>
</dbReference>
<keyword evidence="3" id="KW-1185">Reference proteome</keyword>
<dbReference type="STRING" id="4113.M1DF29"/>
<organism evidence="2 3">
    <name type="scientific">Solanum tuberosum</name>
    <name type="common">Potato</name>
    <dbReference type="NCBI Taxonomy" id="4113"/>
    <lineage>
        <taxon>Eukaryota</taxon>
        <taxon>Viridiplantae</taxon>
        <taxon>Streptophyta</taxon>
        <taxon>Embryophyta</taxon>
        <taxon>Tracheophyta</taxon>
        <taxon>Spermatophyta</taxon>
        <taxon>Magnoliopsida</taxon>
        <taxon>eudicotyledons</taxon>
        <taxon>Gunneridae</taxon>
        <taxon>Pentapetalae</taxon>
        <taxon>asterids</taxon>
        <taxon>lamiids</taxon>
        <taxon>Solanales</taxon>
        <taxon>Solanaceae</taxon>
        <taxon>Solanoideae</taxon>
        <taxon>Solaneae</taxon>
        <taxon>Solanum</taxon>
    </lineage>
</organism>
<reference evidence="3" key="1">
    <citation type="journal article" date="2011" name="Nature">
        <title>Genome sequence and analysis of the tuber crop potato.</title>
        <authorList>
            <consortium name="The Potato Genome Sequencing Consortium"/>
        </authorList>
    </citation>
    <scope>NUCLEOTIDE SEQUENCE [LARGE SCALE GENOMIC DNA]</scope>
    <source>
        <strain evidence="3">cv. DM1-3 516 R44</strain>
    </source>
</reference>
<dbReference type="HOGENOM" id="CLU_1032109_0_0_1"/>
<evidence type="ECO:0000313" key="2">
    <source>
        <dbReference type="EnsemblPlants" id="PGSC0003DMT400088020"/>
    </source>
</evidence>
<feature type="region of interest" description="Disordered" evidence="1">
    <location>
        <begin position="1"/>
        <end position="176"/>
    </location>
</feature>
<dbReference type="InParanoid" id="M1DF29"/>
<feature type="compositionally biased region" description="Basic and acidic residues" evidence="1">
    <location>
        <begin position="72"/>
        <end position="90"/>
    </location>
</feature>
<protein>
    <submittedName>
        <fullName evidence="2">Uncharacterized protein</fullName>
    </submittedName>
</protein>
<accession>M1DF29</accession>
<name>M1DF29_SOLTU</name>
<evidence type="ECO:0000256" key="1">
    <source>
        <dbReference type="SAM" id="MobiDB-lite"/>
    </source>
</evidence>
<dbReference type="Proteomes" id="UP000011115">
    <property type="component" value="Unassembled WGS sequence"/>
</dbReference>
<sequence length="270" mass="29947">MEEGPSADLSRPPDPSTTMPNPNIHPPLLESSSKSSSQVREEAIHTAMAERKLDGTRTNVHMEDSNQIQGKRIGDKESLSQDLHAGEKSQDFTVPSARNPPVTTARNGKFNDPSASRQVQGNQVKESSRADQQQAYHSNFPRISSNFDRQGPKSNNARLERPQPPYPSKNDQVAEPAPYTVVQTYADRLRHNQAKSVVTINLTAPEITTKQGLHAVLYMKEEVIKDLASACKYTLIGKFSYTMPKVELIKKNFILQTQLSGGVKIAHFNS</sequence>
<feature type="compositionally biased region" description="Polar residues" evidence="1">
    <location>
        <begin position="113"/>
        <end position="157"/>
    </location>
</feature>
<dbReference type="PaxDb" id="4113-PGSC0003DMT400088020"/>